<proteinExistence type="predicted"/>
<gene>
    <name evidence="2" type="ORF">AB3G37_19060</name>
</gene>
<evidence type="ECO:0000256" key="1">
    <source>
        <dbReference type="SAM" id="MobiDB-lite"/>
    </source>
</evidence>
<organism evidence="2">
    <name type="scientific">Rouxiella sp. WC2420</name>
    <dbReference type="NCBI Taxonomy" id="3234145"/>
    <lineage>
        <taxon>Bacteria</taxon>
        <taxon>Pseudomonadati</taxon>
        <taxon>Pseudomonadota</taxon>
        <taxon>Gammaproteobacteria</taxon>
        <taxon>Enterobacterales</taxon>
        <taxon>Yersiniaceae</taxon>
        <taxon>Rouxiella</taxon>
    </lineage>
</organism>
<name>A0AB39VMI5_9GAMM</name>
<reference evidence="2" key="1">
    <citation type="submission" date="2024-07" db="EMBL/GenBank/DDBJ databases">
        <authorList>
            <person name="Biller S.J."/>
        </authorList>
    </citation>
    <scope>NUCLEOTIDE SEQUENCE</scope>
    <source>
        <strain evidence="2">WC2420</strain>
    </source>
</reference>
<evidence type="ECO:0008006" key="3">
    <source>
        <dbReference type="Google" id="ProtNLM"/>
    </source>
</evidence>
<accession>A0AB39VMI5</accession>
<dbReference type="RefSeq" id="WP_369788790.1">
    <property type="nucleotide sequence ID" value="NZ_CP165628.1"/>
</dbReference>
<feature type="compositionally biased region" description="Basic and acidic residues" evidence="1">
    <location>
        <begin position="871"/>
        <end position="885"/>
    </location>
</feature>
<sequence length="1040" mass="115963">MLKPVASTSHVINSSTVPATNTMTGTLPTPFTSVAYQRGPIANSAKSLKSISGKYKCSTKIIKQSIRDKIAEMPRRVRESRTQYARRISDKFPQLTRMQLADCVGVVPDTISGSILFRGETLGYKAMKHEQKDKDESKTDFAVRLKKLYPNFSYRDYAQVSGAVNSTLAEHPKFQTVTEKVLWARNSVEAQRRTDKEETVTAWGVRLYREHGLRWGECSAVTGRKASLHRSAGLRAGARLGDRMKKEPMPLPLNLGDKTRLNSLPVVTPELQRDPEEQESLAMGAVQHALTQAAKQPSLETDQLPELNAEALLLSLSYDKPVASSTVPNFNIRPNLVEINNIANWMLRAPGSFNNQLGDLVIPLLLNSGELPPNTVIAVTTKGEATHYFRGENSPITLQEAMHHEYKIELHRVVGETHVATGSASNAHYNLLHNGLLVPNFPDGDCLYRAILQRSLLMPGYRQQHQIQKKIAEHGDFGPEIQYLRDCAANAFINSPDRYLDLLDRQILAAEYAQIVARRAGIDTPVRLSNASSITDVDSLTSNVSTLSLSEADSPASNIKSGAKGKIRRGMTGLLPRILADVREAEPGQPEILLNKIRDSQIVGRAAFGVMSGEAETAGTLVLMEVADILLITLEKYPELATNVFTALMPANLEEQVEFINTLPLIMGHLAGLKVTQLFNQLSKDSGRKKVLLTSLHKKHIADRPSPVAYIGSMNFFQRMNIASRRISLLLPRPSQSQPLDEVINTLMKKTDQIFLLSTEQLKSSGLVEKPSFMRRVRSSLSHHKPKEVTPQTSPLENVDADKLVVTGDILRQALETDSRSVERFENQRNRLREIYYQSRAQMDERASQSLRASTSSAGRVAGGLLMQNEGLRRESNAEREERDALYDAQKNVSRAERDYHNDFLGRQAPNLIPVAAQLAIHVPSSSKTSVPLPQHPFSIPAQIVENNEDIPFNLSEFENYLTQVEAQFGIDVEAFDPQIFEQQVDRLMEQYLEEDGIEVNQALPAVPLYEPLMEINMPDSEADLLQARHQRTREALLKD</sequence>
<dbReference type="EMBL" id="CP165628">
    <property type="protein sequence ID" value="XDU71610.1"/>
    <property type="molecule type" value="Genomic_DNA"/>
</dbReference>
<protein>
    <recommendedName>
        <fullName evidence="3">OTU domain-containing protein</fullName>
    </recommendedName>
</protein>
<feature type="compositionally biased region" description="Polar residues" evidence="1">
    <location>
        <begin position="848"/>
        <end position="858"/>
    </location>
</feature>
<feature type="region of interest" description="Disordered" evidence="1">
    <location>
        <begin position="846"/>
        <end position="885"/>
    </location>
</feature>
<evidence type="ECO:0000313" key="2">
    <source>
        <dbReference type="EMBL" id="XDU71610.1"/>
    </source>
</evidence>
<dbReference type="AlphaFoldDB" id="A0AB39VMI5"/>